<dbReference type="Pfam" id="PF01266">
    <property type="entry name" value="DAO"/>
    <property type="match status" value="1"/>
</dbReference>
<feature type="domain" description="FAD dependent oxidoreductase" evidence="2">
    <location>
        <begin position="110"/>
        <end position="208"/>
    </location>
</feature>
<dbReference type="Gene3D" id="3.30.9.10">
    <property type="entry name" value="D-Amino Acid Oxidase, subunit A, domain 2"/>
    <property type="match status" value="1"/>
</dbReference>
<dbReference type="InterPro" id="IPR052745">
    <property type="entry name" value="G3P_Oxidase/Oxidoreductase"/>
</dbReference>
<evidence type="ECO:0000256" key="1">
    <source>
        <dbReference type="SAM" id="MobiDB-lite"/>
    </source>
</evidence>
<feature type="region of interest" description="Disordered" evidence="1">
    <location>
        <begin position="120"/>
        <end position="141"/>
    </location>
</feature>
<organism evidence="3">
    <name type="scientific">Serratia marcescens</name>
    <dbReference type="NCBI Taxonomy" id="615"/>
    <lineage>
        <taxon>Bacteria</taxon>
        <taxon>Pseudomonadati</taxon>
        <taxon>Pseudomonadota</taxon>
        <taxon>Gammaproteobacteria</taxon>
        <taxon>Enterobacterales</taxon>
        <taxon>Yersiniaceae</taxon>
        <taxon>Serratia</taxon>
    </lineage>
</organism>
<dbReference type="SUPFAM" id="SSF54373">
    <property type="entry name" value="FAD-linked reductases, C-terminal domain"/>
    <property type="match status" value="1"/>
</dbReference>
<comment type="caution">
    <text evidence="3">The sequence shown here is derived from an EMBL/GenBank/DDBJ whole genome shotgun (WGS) entry which is preliminary data.</text>
</comment>
<protein>
    <submittedName>
        <fullName evidence="3">FAD-dependent oxidoreductase</fullName>
    </submittedName>
</protein>
<feature type="region of interest" description="Disordered" evidence="1">
    <location>
        <begin position="36"/>
        <end position="106"/>
    </location>
</feature>
<feature type="compositionally biased region" description="Basic residues" evidence="1">
    <location>
        <begin position="124"/>
        <end position="135"/>
    </location>
</feature>
<feature type="compositionally biased region" description="Basic residues" evidence="1">
    <location>
        <begin position="93"/>
        <end position="106"/>
    </location>
</feature>
<sequence length="233" mass="26123">MQQAHDNGVLDVTQIDAAELYRREPQLAPGALAAVEVPGERDRSEHAAGLPDAGRQTRRRLSLQYRGDRRRTRADRLAANQQPGRVSRQDRHQLRRQSGRPGRKFRHQPEFEIRPRKGQFGVRQGRRRAGQRHHLAGTDGDHQRGCCRKTIFGNLLLGPTAEEQQDRETATVDETKMRELIEQGSRLLPTLANYSVTASYAGLRPANRTENTTAFSPIPIGSGSAWRAFAPPA</sequence>
<gene>
    <name evidence="3" type="ORF">J4732_18820</name>
</gene>
<evidence type="ECO:0000259" key="2">
    <source>
        <dbReference type="Pfam" id="PF01266"/>
    </source>
</evidence>
<dbReference type="InterPro" id="IPR006076">
    <property type="entry name" value="FAD-dep_OxRdtase"/>
</dbReference>
<accession>A0A939SUW3</accession>
<evidence type="ECO:0000313" key="3">
    <source>
        <dbReference type="EMBL" id="MBO2007225.1"/>
    </source>
</evidence>
<dbReference type="PANTHER" id="PTHR42720:SF1">
    <property type="entry name" value="GLYCEROL 3-PHOSPHATE OXIDASE"/>
    <property type="match status" value="1"/>
</dbReference>
<proteinExistence type="predicted"/>
<name>A0A939SUW3_SERMA</name>
<dbReference type="PANTHER" id="PTHR42720">
    <property type="entry name" value="GLYCEROL-3-PHOSPHATE DEHYDROGENASE"/>
    <property type="match status" value="1"/>
</dbReference>
<dbReference type="AlphaFoldDB" id="A0A939SUW3"/>
<dbReference type="EMBL" id="JAGETR010000146">
    <property type="protein sequence ID" value="MBO2007225.1"/>
    <property type="molecule type" value="Genomic_DNA"/>
</dbReference>
<reference evidence="3" key="1">
    <citation type="submission" date="2021-03" db="EMBL/GenBank/DDBJ databases">
        <title>Molecular epidemiology and mechanisms of colistin and carbapenem resistance in Enterobacteriaceae from clinical isolates, the environment and porcine samples in Pretoria, South Africa.</title>
        <authorList>
            <person name="Bogoshi D."/>
            <person name="Mbelle N.M."/>
            <person name="Naidoo V."/>
            <person name="Osei Sekyere J."/>
        </authorList>
    </citation>
    <scope>NUCLEOTIDE SEQUENCE</scope>
    <source>
        <strain evidence="3">C080</strain>
    </source>
</reference>